<accession>A0A4C1WVM2</accession>
<evidence type="ECO:0000256" key="1">
    <source>
        <dbReference type="SAM" id="MobiDB-lite"/>
    </source>
</evidence>
<name>A0A4C1WVM2_EUMVA</name>
<keyword evidence="3" id="KW-1185">Reference proteome</keyword>
<protein>
    <submittedName>
        <fullName evidence="2">Uncharacterized protein</fullName>
    </submittedName>
</protein>
<gene>
    <name evidence="2" type="ORF">EVAR_40271_1</name>
</gene>
<dbReference type="OrthoDB" id="7484907at2759"/>
<dbReference type="Proteomes" id="UP000299102">
    <property type="component" value="Unassembled WGS sequence"/>
</dbReference>
<evidence type="ECO:0000313" key="3">
    <source>
        <dbReference type="Proteomes" id="UP000299102"/>
    </source>
</evidence>
<evidence type="ECO:0000313" key="2">
    <source>
        <dbReference type="EMBL" id="GBP55478.1"/>
    </source>
</evidence>
<comment type="caution">
    <text evidence="2">The sequence shown here is derived from an EMBL/GenBank/DDBJ whole genome shotgun (WGS) entry which is preliminary data.</text>
</comment>
<organism evidence="2 3">
    <name type="scientific">Eumeta variegata</name>
    <name type="common">Bagworm moth</name>
    <name type="synonym">Eumeta japonica</name>
    <dbReference type="NCBI Taxonomy" id="151549"/>
    <lineage>
        <taxon>Eukaryota</taxon>
        <taxon>Metazoa</taxon>
        <taxon>Ecdysozoa</taxon>
        <taxon>Arthropoda</taxon>
        <taxon>Hexapoda</taxon>
        <taxon>Insecta</taxon>
        <taxon>Pterygota</taxon>
        <taxon>Neoptera</taxon>
        <taxon>Endopterygota</taxon>
        <taxon>Lepidoptera</taxon>
        <taxon>Glossata</taxon>
        <taxon>Ditrysia</taxon>
        <taxon>Tineoidea</taxon>
        <taxon>Psychidae</taxon>
        <taxon>Oiketicinae</taxon>
        <taxon>Eumeta</taxon>
    </lineage>
</organism>
<proteinExistence type="predicted"/>
<reference evidence="2 3" key="1">
    <citation type="journal article" date="2019" name="Commun. Biol.">
        <title>The bagworm genome reveals a unique fibroin gene that provides high tensile strength.</title>
        <authorList>
            <person name="Kono N."/>
            <person name="Nakamura H."/>
            <person name="Ohtoshi R."/>
            <person name="Tomita M."/>
            <person name="Numata K."/>
            <person name="Arakawa K."/>
        </authorList>
    </citation>
    <scope>NUCLEOTIDE SEQUENCE [LARGE SCALE GENOMIC DNA]</scope>
</reference>
<dbReference type="EMBL" id="BGZK01000670">
    <property type="protein sequence ID" value="GBP55478.1"/>
    <property type="molecule type" value="Genomic_DNA"/>
</dbReference>
<sequence>MTRNTLEYDLFPKGAKMTRSTTADPLGLQRSGELAKPAAPAATAPAPPAPPNSKRPTPIIVYPTGSIAQYSS</sequence>
<feature type="region of interest" description="Disordered" evidence="1">
    <location>
        <begin position="17"/>
        <end position="72"/>
    </location>
</feature>
<dbReference type="AlphaFoldDB" id="A0A4C1WVM2"/>